<dbReference type="SUPFAM" id="SSF49764">
    <property type="entry name" value="HSP20-like chaperones"/>
    <property type="match status" value="1"/>
</dbReference>
<evidence type="ECO:0000259" key="4">
    <source>
        <dbReference type="PROSITE" id="PS01031"/>
    </source>
</evidence>
<feature type="domain" description="SHSP" evidence="4">
    <location>
        <begin position="68"/>
        <end position="174"/>
    </location>
</feature>
<dbReference type="GO" id="GO:0005634">
    <property type="term" value="C:nucleus"/>
    <property type="evidence" value="ECO:0007669"/>
    <property type="project" value="TreeGrafter"/>
</dbReference>
<evidence type="ECO:0000256" key="3">
    <source>
        <dbReference type="SAM" id="MobiDB-lite"/>
    </source>
</evidence>
<comment type="similarity">
    <text evidence="1 2">Belongs to the small heat shock protein (HSP20) family.</text>
</comment>
<dbReference type="GO" id="GO:0005737">
    <property type="term" value="C:cytoplasm"/>
    <property type="evidence" value="ECO:0007669"/>
    <property type="project" value="TreeGrafter"/>
</dbReference>
<dbReference type="GO" id="GO:0009408">
    <property type="term" value="P:response to heat"/>
    <property type="evidence" value="ECO:0007669"/>
    <property type="project" value="TreeGrafter"/>
</dbReference>
<comment type="caution">
    <text evidence="5">The sequence shown here is derived from an EMBL/GenBank/DDBJ whole genome shotgun (WGS) entry which is preliminary data.</text>
</comment>
<dbReference type="PANTHER" id="PTHR45640:SF29">
    <property type="entry name" value="SHSP DOMAIN-CONTAINING PROTEIN"/>
    <property type="match status" value="1"/>
</dbReference>
<feature type="compositionally biased region" description="Basic and acidic residues" evidence="3">
    <location>
        <begin position="11"/>
        <end position="20"/>
    </location>
</feature>
<dbReference type="Proteomes" id="UP001176961">
    <property type="component" value="Unassembled WGS sequence"/>
</dbReference>
<dbReference type="Pfam" id="PF00011">
    <property type="entry name" value="HSP20"/>
    <property type="match status" value="1"/>
</dbReference>
<gene>
    <name evidence="5" type="ORF">CYNAS_LOCUS4077</name>
</gene>
<proteinExistence type="inferred from homology"/>
<evidence type="ECO:0000313" key="6">
    <source>
        <dbReference type="Proteomes" id="UP001176961"/>
    </source>
</evidence>
<dbReference type="GO" id="GO:0051082">
    <property type="term" value="F:unfolded protein binding"/>
    <property type="evidence" value="ECO:0007669"/>
    <property type="project" value="TreeGrafter"/>
</dbReference>
<dbReference type="EMBL" id="CATQJL010000001">
    <property type="protein sequence ID" value="CAJ0592094.1"/>
    <property type="molecule type" value="Genomic_DNA"/>
</dbReference>
<reference evidence="5" key="1">
    <citation type="submission" date="2023-07" db="EMBL/GenBank/DDBJ databases">
        <authorList>
            <consortium name="CYATHOMIX"/>
        </authorList>
    </citation>
    <scope>NUCLEOTIDE SEQUENCE</scope>
    <source>
        <strain evidence="5">N/A</strain>
    </source>
</reference>
<accession>A0AA36DSP3</accession>
<dbReference type="GO" id="GO:0042026">
    <property type="term" value="P:protein refolding"/>
    <property type="evidence" value="ECO:0007669"/>
    <property type="project" value="TreeGrafter"/>
</dbReference>
<dbReference type="AlphaFoldDB" id="A0AA36DSP3"/>
<keyword evidence="6" id="KW-1185">Reference proteome</keyword>
<protein>
    <recommendedName>
        <fullName evidence="4">SHSP domain-containing protein</fullName>
    </recommendedName>
</protein>
<sequence>MSGLERSSSYEVREHYESRKNTPSSSSDMDRRFHMSPFSPLNFHSRFFDDFDFDRGFSRPYWHDQSMLTGHKIGEGVDVIDNDKEYAVSVDVSQFEPEELTVNIVDNTLIIEGKHGEKPDKFGRVERHFVRKYDLPPSVKGEEVKSELSKEGILTVRYDRHPEQQPKVIPISIKPKLMMETHLTN</sequence>
<dbReference type="InterPro" id="IPR008978">
    <property type="entry name" value="HSP20-like_chaperone"/>
</dbReference>
<evidence type="ECO:0000256" key="1">
    <source>
        <dbReference type="PROSITE-ProRule" id="PRU00285"/>
    </source>
</evidence>
<feature type="region of interest" description="Disordered" evidence="3">
    <location>
        <begin position="1"/>
        <end position="31"/>
    </location>
</feature>
<dbReference type="PANTHER" id="PTHR45640">
    <property type="entry name" value="HEAT SHOCK PROTEIN HSP-12.2-RELATED"/>
    <property type="match status" value="1"/>
</dbReference>
<dbReference type="PROSITE" id="PS01031">
    <property type="entry name" value="SHSP"/>
    <property type="match status" value="1"/>
</dbReference>
<evidence type="ECO:0000256" key="2">
    <source>
        <dbReference type="RuleBase" id="RU003616"/>
    </source>
</evidence>
<organism evidence="5 6">
    <name type="scientific">Cylicocyclus nassatus</name>
    <name type="common">Nematode worm</name>
    <dbReference type="NCBI Taxonomy" id="53992"/>
    <lineage>
        <taxon>Eukaryota</taxon>
        <taxon>Metazoa</taxon>
        <taxon>Ecdysozoa</taxon>
        <taxon>Nematoda</taxon>
        <taxon>Chromadorea</taxon>
        <taxon>Rhabditida</taxon>
        <taxon>Rhabditina</taxon>
        <taxon>Rhabditomorpha</taxon>
        <taxon>Strongyloidea</taxon>
        <taxon>Strongylidae</taxon>
        <taxon>Cylicocyclus</taxon>
    </lineage>
</organism>
<dbReference type="CDD" id="cd06526">
    <property type="entry name" value="metazoan_ACD"/>
    <property type="match status" value="1"/>
</dbReference>
<dbReference type="GO" id="GO:0036498">
    <property type="term" value="P:IRE1-mediated unfolded protein response"/>
    <property type="evidence" value="ECO:0007669"/>
    <property type="project" value="TreeGrafter"/>
</dbReference>
<feature type="compositionally biased region" description="Polar residues" evidence="3">
    <location>
        <begin position="1"/>
        <end position="10"/>
    </location>
</feature>
<name>A0AA36DSP3_CYLNA</name>
<dbReference type="InterPro" id="IPR002068">
    <property type="entry name" value="A-crystallin/Hsp20_dom"/>
</dbReference>
<dbReference type="InterPro" id="IPR001436">
    <property type="entry name" value="Alpha-crystallin/sHSP_animal"/>
</dbReference>
<evidence type="ECO:0000313" key="5">
    <source>
        <dbReference type="EMBL" id="CAJ0592094.1"/>
    </source>
</evidence>
<dbReference type="Gene3D" id="2.60.40.790">
    <property type="match status" value="1"/>
</dbReference>